<dbReference type="eggNOG" id="COG0406">
    <property type="taxonomic scope" value="Bacteria"/>
</dbReference>
<evidence type="ECO:0000313" key="2">
    <source>
        <dbReference type="EMBL" id="ACL73009.1"/>
    </source>
</evidence>
<dbReference type="InterPro" id="IPR013078">
    <property type="entry name" value="His_Pase_superF_clade-1"/>
</dbReference>
<dbReference type="RefSeq" id="WP_012638488.1">
    <property type="nucleotide sequence ID" value="NC_011901.1"/>
</dbReference>
<dbReference type="Gene3D" id="3.40.50.1240">
    <property type="entry name" value="Phosphoglycerate mutase-like"/>
    <property type="match status" value="1"/>
</dbReference>
<dbReference type="AlphaFoldDB" id="B8GSZ4"/>
<feature type="signal peptide" evidence="1">
    <location>
        <begin position="1"/>
        <end position="36"/>
    </location>
</feature>
<dbReference type="STRING" id="396588.Tgr7_1928"/>
<dbReference type="KEGG" id="tgr:Tgr7_1928"/>
<dbReference type="Proteomes" id="UP000002383">
    <property type="component" value="Chromosome"/>
</dbReference>
<organism evidence="2 3">
    <name type="scientific">Thioalkalivibrio sulfidiphilus (strain HL-EbGR7)</name>
    <dbReference type="NCBI Taxonomy" id="396588"/>
    <lineage>
        <taxon>Bacteria</taxon>
        <taxon>Pseudomonadati</taxon>
        <taxon>Pseudomonadota</taxon>
        <taxon>Gammaproteobacteria</taxon>
        <taxon>Chromatiales</taxon>
        <taxon>Ectothiorhodospiraceae</taxon>
        <taxon>Thioalkalivibrio</taxon>
    </lineage>
</organism>
<proteinExistence type="predicted"/>
<evidence type="ECO:0000256" key="1">
    <source>
        <dbReference type="SAM" id="SignalP"/>
    </source>
</evidence>
<reference evidence="2 3" key="1">
    <citation type="journal article" date="2011" name="Stand. Genomic Sci.">
        <title>Complete genome sequence of 'Thioalkalivibrio sulfidophilus' HL-EbGr7.</title>
        <authorList>
            <person name="Muyzer G."/>
            <person name="Sorokin D.Y."/>
            <person name="Mavromatis K."/>
            <person name="Lapidus A."/>
            <person name="Clum A."/>
            <person name="Ivanova N."/>
            <person name="Pati A."/>
            <person name="d'Haeseleer P."/>
            <person name="Woyke T."/>
            <person name="Kyrpides N.C."/>
        </authorList>
    </citation>
    <scope>NUCLEOTIDE SEQUENCE [LARGE SCALE GENOMIC DNA]</scope>
    <source>
        <strain evidence="2 3">HL-EbGR7</strain>
    </source>
</reference>
<feature type="chain" id="PRO_5002870492" evidence="1">
    <location>
        <begin position="37"/>
        <end position="199"/>
    </location>
</feature>
<dbReference type="SUPFAM" id="SSF53254">
    <property type="entry name" value="Phosphoglycerate mutase-like"/>
    <property type="match status" value="1"/>
</dbReference>
<protein>
    <submittedName>
        <fullName evidence="2">Fructose-2,6-bisphosphatase</fullName>
    </submittedName>
</protein>
<dbReference type="CDD" id="cd07067">
    <property type="entry name" value="HP_PGM_like"/>
    <property type="match status" value="1"/>
</dbReference>
<keyword evidence="1" id="KW-0732">Signal</keyword>
<keyword evidence="3" id="KW-1185">Reference proteome</keyword>
<dbReference type="HOGENOM" id="CLU_076038_1_0_6"/>
<accession>B8GSZ4</accession>
<evidence type="ECO:0000313" key="3">
    <source>
        <dbReference type="Proteomes" id="UP000002383"/>
    </source>
</evidence>
<dbReference type="Pfam" id="PF00300">
    <property type="entry name" value="His_Phos_1"/>
    <property type="match status" value="1"/>
</dbReference>
<sequence precursor="true">MKPRVSVLHAVTTRLAGLTAMLLLLAASLFATPARADEASLFALLKQPGHVLLMRHTLAPGIGDPEGFVLEDCRTQRNLSDTGQVQARELGERLRAGGIESARVYSSRWCRCLDTATGLGLGPVIPLTALDSVFQRRHETEARTRALRDFLAALEPGEPVILVTHQMNVRALTGRSTGVGEGLLLNVEDPENVRVVGVF</sequence>
<dbReference type="InterPro" id="IPR029033">
    <property type="entry name" value="His_PPase_superfam"/>
</dbReference>
<dbReference type="EMBL" id="CP001339">
    <property type="protein sequence ID" value="ACL73009.1"/>
    <property type="molecule type" value="Genomic_DNA"/>
</dbReference>
<name>B8GSZ4_THISH</name>
<gene>
    <name evidence="2" type="ordered locus">Tgr7_1928</name>
</gene>